<reference evidence="7" key="1">
    <citation type="submission" date="2017-09" db="EMBL/GenBank/DDBJ databases">
        <authorList>
            <person name="Varghese N."/>
            <person name="Submissions S."/>
        </authorList>
    </citation>
    <scope>NUCLEOTIDE SEQUENCE [LARGE SCALE GENOMIC DNA]</scope>
    <source>
        <strain evidence="7">DSM 2913</strain>
    </source>
</reference>
<dbReference type="GO" id="GO:0008270">
    <property type="term" value="F:zinc ion binding"/>
    <property type="evidence" value="ECO:0007669"/>
    <property type="project" value="UniProtKB-UniRule"/>
</dbReference>
<dbReference type="OrthoDB" id="394960at2"/>
<name>A0A285P0J1_9AQUI</name>
<keyword evidence="1" id="KW-0808">Transferase</keyword>
<comment type="cofactor">
    <cofactor evidence="3">
        <name>Zn(2+)</name>
        <dbReference type="ChEBI" id="CHEBI:29105"/>
    </cofactor>
    <text evidence="3">Binds 1 zinc ion per subunit.</text>
</comment>
<evidence type="ECO:0000256" key="2">
    <source>
        <dbReference type="ARBA" id="ARBA00023027"/>
    </source>
</evidence>
<dbReference type="AlphaFoldDB" id="A0A285P0J1"/>
<dbReference type="EMBL" id="OBEN01000007">
    <property type="protein sequence ID" value="SNZ14968.1"/>
    <property type="molecule type" value="Genomic_DNA"/>
</dbReference>
<feature type="binding site" evidence="3">
    <location>
        <begin position="8"/>
        <end position="27"/>
    </location>
    <ligand>
        <name>NAD(+)</name>
        <dbReference type="ChEBI" id="CHEBI:57540"/>
    </ligand>
</feature>
<dbReference type="SUPFAM" id="SSF52467">
    <property type="entry name" value="DHS-like NAD/FAD-binding domain"/>
    <property type="match status" value="1"/>
</dbReference>
<dbReference type="PROSITE" id="PS50305">
    <property type="entry name" value="SIRTUIN"/>
    <property type="match status" value="1"/>
</dbReference>
<dbReference type="PANTHER" id="PTHR11085">
    <property type="entry name" value="NAD-DEPENDENT PROTEIN DEACYLASE SIRTUIN-5, MITOCHONDRIAL-RELATED"/>
    <property type="match status" value="1"/>
</dbReference>
<comment type="catalytic activity">
    <reaction evidence="3">
        <text>N(6)-acetyl-L-lysyl-[protein] + NAD(+) + H2O = 2''-O-acetyl-ADP-D-ribose + nicotinamide + L-lysyl-[protein]</text>
        <dbReference type="Rhea" id="RHEA:43636"/>
        <dbReference type="Rhea" id="RHEA-COMP:9752"/>
        <dbReference type="Rhea" id="RHEA-COMP:10731"/>
        <dbReference type="ChEBI" id="CHEBI:15377"/>
        <dbReference type="ChEBI" id="CHEBI:17154"/>
        <dbReference type="ChEBI" id="CHEBI:29969"/>
        <dbReference type="ChEBI" id="CHEBI:57540"/>
        <dbReference type="ChEBI" id="CHEBI:61930"/>
        <dbReference type="ChEBI" id="CHEBI:83767"/>
        <dbReference type="EC" id="2.3.1.286"/>
    </reaction>
</comment>
<sequence>MKLAVLTGAGISAESGVPTFRGSSGLWKTFKPEELATPEAFKNDPKLVWEWYDWRRAIINKAEPNKGHLLIAKLEDLFEDFLLITQNVDGLHQKAGSKKVVELHGNIWRVLCTACGRRYYDYRVPLEEIPPRCKHCKGLLRPDVVWFGESLPQEEWETAIKFVKSCSILLVVGTSGVVYPAAQLPLLAKQGGAKLVEINPEDTPISEIADIMIKKKASEGIEEFIKLL</sequence>
<feature type="binding site" evidence="3 4">
    <location>
        <position position="112"/>
    </location>
    <ligand>
        <name>Zn(2+)</name>
        <dbReference type="ChEBI" id="CHEBI:29105"/>
    </ligand>
</feature>
<accession>A0A285P0J1</accession>
<keyword evidence="3 4" id="KW-0862">Zinc</keyword>
<feature type="binding site" evidence="3 4">
    <location>
        <position position="115"/>
    </location>
    <ligand>
        <name>Zn(2+)</name>
        <dbReference type="ChEBI" id="CHEBI:29105"/>
    </ligand>
</feature>
<evidence type="ECO:0000313" key="7">
    <source>
        <dbReference type="Proteomes" id="UP000218627"/>
    </source>
</evidence>
<dbReference type="Pfam" id="PF02146">
    <property type="entry name" value="SIR2"/>
    <property type="match status" value="1"/>
</dbReference>
<comment type="subcellular location">
    <subcellularLocation>
        <location evidence="3">Cytoplasm</location>
    </subcellularLocation>
</comment>
<comment type="catalytic activity">
    <reaction evidence="3">
        <text>N(6)-succinyl-L-lysyl-[protein] + NAD(+) + H2O = 2''-O-succinyl-ADP-D-ribose + nicotinamide + L-lysyl-[protein]</text>
        <dbReference type="Rhea" id="RHEA:47668"/>
        <dbReference type="Rhea" id="RHEA-COMP:9752"/>
        <dbReference type="Rhea" id="RHEA-COMP:11877"/>
        <dbReference type="ChEBI" id="CHEBI:15377"/>
        <dbReference type="ChEBI" id="CHEBI:17154"/>
        <dbReference type="ChEBI" id="CHEBI:29969"/>
        <dbReference type="ChEBI" id="CHEBI:57540"/>
        <dbReference type="ChEBI" id="CHEBI:87830"/>
        <dbReference type="ChEBI" id="CHEBI:87832"/>
    </reaction>
</comment>
<gene>
    <name evidence="3" type="primary">cobB</name>
    <name evidence="6" type="ORF">SAMN06265353_1240</name>
</gene>
<dbReference type="InterPro" id="IPR050134">
    <property type="entry name" value="NAD-dep_sirtuin_deacylases"/>
</dbReference>
<dbReference type="InterPro" id="IPR026590">
    <property type="entry name" value="Ssirtuin_cat_dom"/>
</dbReference>
<dbReference type="GO" id="GO:0036054">
    <property type="term" value="F:protein-malonyllysine demalonylase activity"/>
    <property type="evidence" value="ECO:0007669"/>
    <property type="project" value="InterPro"/>
</dbReference>
<evidence type="ECO:0000256" key="1">
    <source>
        <dbReference type="ARBA" id="ARBA00022679"/>
    </source>
</evidence>
<dbReference type="GO" id="GO:0017136">
    <property type="term" value="F:histone deacetylase activity, NAD-dependent"/>
    <property type="evidence" value="ECO:0007669"/>
    <property type="project" value="TreeGrafter"/>
</dbReference>
<feature type="active site" description="Proton acceptor" evidence="3 4">
    <location>
        <position position="104"/>
    </location>
</feature>
<dbReference type="GO" id="GO:0070403">
    <property type="term" value="F:NAD+ binding"/>
    <property type="evidence" value="ECO:0007669"/>
    <property type="project" value="UniProtKB-UniRule"/>
</dbReference>
<keyword evidence="3 4" id="KW-0479">Metal-binding</keyword>
<feature type="binding site" evidence="3">
    <location>
        <begin position="173"/>
        <end position="175"/>
    </location>
    <ligand>
        <name>NAD(+)</name>
        <dbReference type="ChEBI" id="CHEBI:57540"/>
    </ligand>
</feature>
<keyword evidence="3" id="KW-0963">Cytoplasm</keyword>
<keyword evidence="2 3" id="KW-0520">NAD</keyword>
<evidence type="ECO:0000256" key="4">
    <source>
        <dbReference type="PROSITE-ProRule" id="PRU00236"/>
    </source>
</evidence>
<dbReference type="Gene3D" id="3.40.50.1220">
    <property type="entry name" value="TPP-binding domain"/>
    <property type="match status" value="1"/>
</dbReference>
<dbReference type="HAMAP" id="MF_01121">
    <property type="entry name" value="Sirtuin_ClassIII"/>
    <property type="match status" value="1"/>
</dbReference>
<feature type="domain" description="Deacetylase sirtuin-type" evidence="5">
    <location>
        <begin position="1"/>
        <end position="228"/>
    </location>
</feature>
<evidence type="ECO:0000256" key="3">
    <source>
        <dbReference type="HAMAP-Rule" id="MF_01121"/>
    </source>
</evidence>
<dbReference type="InterPro" id="IPR029035">
    <property type="entry name" value="DHS-like_NAD/FAD-binding_dom"/>
</dbReference>
<dbReference type="RefSeq" id="WP_096602469.1">
    <property type="nucleotide sequence ID" value="NZ_OBEN01000007.1"/>
</dbReference>
<dbReference type="Proteomes" id="UP000218627">
    <property type="component" value="Unassembled WGS sequence"/>
</dbReference>
<feature type="binding site" evidence="3">
    <location>
        <begin position="199"/>
        <end position="201"/>
    </location>
    <ligand>
        <name>NAD(+)</name>
        <dbReference type="ChEBI" id="CHEBI:57540"/>
    </ligand>
</feature>
<comment type="domain">
    <text evidence="3">2 residues (Tyr-52 and Arg-55) present in a large hydrophobic pocket are probably involved in substrate specificity. They are important for desuccinylation activity, but dispensable for deacetylation activity.</text>
</comment>
<comment type="function">
    <text evidence="3">NAD-dependent lysine deacetylase and desuccinylase that specifically removes acetyl and succinyl groups on target proteins. Modulates the activities of several proteins which are inactive in their acylated form.</text>
</comment>
<dbReference type="CDD" id="cd01412">
    <property type="entry name" value="SIRT5_Af1_CobB"/>
    <property type="match status" value="1"/>
</dbReference>
<dbReference type="InterPro" id="IPR003000">
    <property type="entry name" value="Sirtuin"/>
</dbReference>
<dbReference type="GO" id="GO:0036055">
    <property type="term" value="F:protein-succinyllysine desuccinylase activity"/>
    <property type="evidence" value="ECO:0007669"/>
    <property type="project" value="UniProtKB-UniRule"/>
</dbReference>
<comment type="similarity">
    <text evidence="3">Belongs to the sirtuin family. Class III subfamily.</text>
</comment>
<evidence type="ECO:0000313" key="6">
    <source>
        <dbReference type="EMBL" id="SNZ14968.1"/>
    </source>
</evidence>
<keyword evidence="7" id="KW-1185">Reference proteome</keyword>
<dbReference type="InterPro" id="IPR027546">
    <property type="entry name" value="Sirtuin_class_III"/>
</dbReference>
<dbReference type="GO" id="GO:0005737">
    <property type="term" value="C:cytoplasm"/>
    <property type="evidence" value="ECO:0007669"/>
    <property type="project" value="UniProtKB-SubCell"/>
</dbReference>
<dbReference type="NCBIfam" id="NF001753">
    <property type="entry name" value="PRK00481.1-3"/>
    <property type="match status" value="1"/>
</dbReference>
<dbReference type="PANTHER" id="PTHR11085:SF4">
    <property type="entry name" value="NAD-DEPENDENT PROTEIN DEACYLASE"/>
    <property type="match status" value="1"/>
</dbReference>
<feature type="binding site" evidence="3">
    <location>
        <begin position="86"/>
        <end position="89"/>
    </location>
    <ligand>
        <name>NAD(+)</name>
        <dbReference type="ChEBI" id="CHEBI:57540"/>
    </ligand>
</feature>
<organism evidence="6 7">
    <name type="scientific">Hydrogenobacter hydrogenophilus</name>
    <dbReference type="NCBI Taxonomy" id="35835"/>
    <lineage>
        <taxon>Bacteria</taxon>
        <taxon>Pseudomonadati</taxon>
        <taxon>Aquificota</taxon>
        <taxon>Aquificia</taxon>
        <taxon>Aquificales</taxon>
        <taxon>Aquificaceae</taxon>
        <taxon>Hydrogenobacter</taxon>
    </lineage>
</organism>
<dbReference type="Gene3D" id="3.30.1600.10">
    <property type="entry name" value="SIR2/SIRT2 'Small Domain"/>
    <property type="match status" value="1"/>
</dbReference>
<protein>
    <recommendedName>
        <fullName evidence="3">NAD-dependent protein deacylase</fullName>
        <ecNumber evidence="3">2.3.1.286</ecNumber>
    </recommendedName>
    <alternativeName>
        <fullName evidence="3">Regulatory protein SIR2 homolog</fullName>
    </alternativeName>
</protein>
<feature type="binding site" evidence="3">
    <location>
        <position position="55"/>
    </location>
    <ligand>
        <name>substrate</name>
    </ligand>
</feature>
<feature type="binding site" evidence="3">
    <location>
        <position position="217"/>
    </location>
    <ligand>
        <name>NAD(+)</name>
        <dbReference type="ChEBI" id="CHEBI:57540"/>
    </ligand>
</feature>
<proteinExistence type="inferred from homology"/>
<dbReference type="EC" id="2.3.1.286" evidence="3"/>
<feature type="binding site" evidence="3 4">
    <location>
        <position position="136"/>
    </location>
    <ligand>
        <name>Zn(2+)</name>
        <dbReference type="ChEBI" id="CHEBI:29105"/>
    </ligand>
</feature>
<feature type="binding site" evidence="3 4">
    <location>
        <position position="133"/>
    </location>
    <ligand>
        <name>Zn(2+)</name>
        <dbReference type="ChEBI" id="CHEBI:29105"/>
    </ligand>
</feature>
<evidence type="ECO:0000259" key="5">
    <source>
        <dbReference type="PROSITE" id="PS50305"/>
    </source>
</evidence>
<dbReference type="InterPro" id="IPR026591">
    <property type="entry name" value="Sirtuin_cat_small_dom_sf"/>
</dbReference>
<feature type="binding site" evidence="3">
    <location>
        <position position="52"/>
    </location>
    <ligand>
        <name>substrate</name>
    </ligand>
</feature>